<organism evidence="2 3">
    <name type="scientific">Actinomadura vinacea</name>
    <dbReference type="NCBI Taxonomy" id="115336"/>
    <lineage>
        <taxon>Bacteria</taxon>
        <taxon>Bacillati</taxon>
        <taxon>Actinomycetota</taxon>
        <taxon>Actinomycetes</taxon>
        <taxon>Streptosporangiales</taxon>
        <taxon>Thermomonosporaceae</taxon>
        <taxon>Actinomadura</taxon>
    </lineage>
</organism>
<evidence type="ECO:0000256" key="1">
    <source>
        <dbReference type="SAM" id="SignalP"/>
    </source>
</evidence>
<comment type="caution">
    <text evidence="2">The sequence shown here is derived from an EMBL/GenBank/DDBJ whole genome shotgun (WGS) entry which is preliminary data.</text>
</comment>
<feature type="chain" id="PRO_5046139919" evidence="1">
    <location>
        <begin position="34"/>
        <end position="196"/>
    </location>
</feature>
<dbReference type="EMBL" id="BAAARW010000024">
    <property type="protein sequence ID" value="GAA2440210.1"/>
    <property type="molecule type" value="Genomic_DNA"/>
</dbReference>
<sequence>MIDRTRRVSVLGLAVTAGLAATLTAAISAVSWAAADAPAPGVKTSHLKGSARMYFPAPDDDIRVTVDAHATFDPNGASKPTRSWGTFRISHRLKMPDGTWYTNWGDLKVDCLTTGGPTATVTGTLTKVTPGGPWEEMLKDGARMGISFYVAGKGGGPSRIGLSGGPQPGDGQLRKCMAPAADAPLLKGGYELVDKK</sequence>
<feature type="signal peptide" evidence="1">
    <location>
        <begin position="1"/>
        <end position="33"/>
    </location>
</feature>
<reference evidence="2 3" key="1">
    <citation type="journal article" date="2019" name="Int. J. Syst. Evol. Microbiol.">
        <title>The Global Catalogue of Microorganisms (GCM) 10K type strain sequencing project: providing services to taxonomists for standard genome sequencing and annotation.</title>
        <authorList>
            <consortium name="The Broad Institute Genomics Platform"/>
            <consortium name="The Broad Institute Genome Sequencing Center for Infectious Disease"/>
            <person name="Wu L."/>
            <person name="Ma J."/>
        </authorList>
    </citation>
    <scope>NUCLEOTIDE SEQUENCE [LARGE SCALE GENOMIC DNA]</scope>
    <source>
        <strain evidence="2 3">JCM 3325</strain>
    </source>
</reference>
<evidence type="ECO:0000313" key="3">
    <source>
        <dbReference type="Proteomes" id="UP001501231"/>
    </source>
</evidence>
<evidence type="ECO:0000313" key="2">
    <source>
        <dbReference type="EMBL" id="GAA2440210.1"/>
    </source>
</evidence>
<name>A0ABN3JTW3_9ACTN</name>
<protein>
    <submittedName>
        <fullName evidence="2">Uncharacterized protein</fullName>
    </submittedName>
</protein>
<dbReference type="RefSeq" id="WP_344594114.1">
    <property type="nucleotide sequence ID" value="NZ_BAAARW010000024.1"/>
</dbReference>
<keyword evidence="1" id="KW-0732">Signal</keyword>
<keyword evidence="3" id="KW-1185">Reference proteome</keyword>
<proteinExistence type="predicted"/>
<accession>A0ABN3JTW3</accession>
<dbReference type="Proteomes" id="UP001501231">
    <property type="component" value="Unassembled WGS sequence"/>
</dbReference>
<gene>
    <name evidence="2" type="ORF">GCM10010191_64740</name>
</gene>